<evidence type="ECO:0000313" key="2">
    <source>
        <dbReference type="EMBL" id="RFF29154.1"/>
    </source>
</evidence>
<gene>
    <name evidence="2" type="ORF">DZC52_14990</name>
</gene>
<name>A0A3E1K663_9GAMM</name>
<reference evidence="2 3" key="1">
    <citation type="submission" date="2018-08" db="EMBL/GenBank/DDBJ databases">
        <title>Wenzhouxiangella salilacus sp. nov., a novel bacterium isolated from a saline lake in Xinjiang Province, China.</title>
        <authorList>
            <person name="Han S."/>
        </authorList>
    </citation>
    <scope>NUCLEOTIDE SEQUENCE [LARGE SCALE GENOMIC DNA]</scope>
    <source>
        <strain evidence="2 3">XDB06</strain>
    </source>
</reference>
<feature type="chain" id="PRO_5017610138" description="PEP-CTERM sorting domain-containing protein" evidence="1">
    <location>
        <begin position="24"/>
        <end position="274"/>
    </location>
</feature>
<keyword evidence="3" id="KW-1185">Reference proteome</keyword>
<dbReference type="AlphaFoldDB" id="A0A3E1K663"/>
<dbReference type="EMBL" id="QUZK01000052">
    <property type="protein sequence ID" value="RFF29154.1"/>
    <property type="molecule type" value="Genomic_DNA"/>
</dbReference>
<organism evidence="2 3">
    <name type="scientific">Wenzhouxiangella sediminis</name>
    <dbReference type="NCBI Taxonomy" id="1792836"/>
    <lineage>
        <taxon>Bacteria</taxon>
        <taxon>Pseudomonadati</taxon>
        <taxon>Pseudomonadota</taxon>
        <taxon>Gammaproteobacteria</taxon>
        <taxon>Chromatiales</taxon>
        <taxon>Wenzhouxiangellaceae</taxon>
        <taxon>Wenzhouxiangella</taxon>
    </lineage>
</organism>
<keyword evidence="1" id="KW-0732">Signal</keyword>
<proteinExistence type="predicted"/>
<evidence type="ECO:0000313" key="3">
    <source>
        <dbReference type="Proteomes" id="UP000260351"/>
    </source>
</evidence>
<feature type="signal peptide" evidence="1">
    <location>
        <begin position="1"/>
        <end position="23"/>
    </location>
</feature>
<evidence type="ECO:0008006" key="4">
    <source>
        <dbReference type="Google" id="ProtNLM"/>
    </source>
</evidence>
<dbReference type="RefSeq" id="WP_116651960.1">
    <property type="nucleotide sequence ID" value="NZ_QUZK01000052.1"/>
</dbReference>
<sequence>MRSYLTLAIPITLLMLAWSPLQAQTPLKTVYVSADVYARTYKDETQTGMWAGTDKHVFIWNASGENDQESGFFNNPTMDATDVTGYHREPRRYVLDTARNIDGVLVRPGDVAAVTSFLSDPTIVFDGRANGVPDGVRIDAVSLDPDSGDLVLSFDRSFAAGALFRKSDLVRWNGVSFQHFFQGDGLPDAADINGAHVLNSGGILMTFESGITVPGQGGPLYVRDDEVVEYDPDNGWFVATAVDLNEHPDWIQAGFDALAAIEGGDALFADRFEE</sequence>
<accession>A0A3E1K663</accession>
<evidence type="ECO:0000256" key="1">
    <source>
        <dbReference type="SAM" id="SignalP"/>
    </source>
</evidence>
<protein>
    <recommendedName>
        <fullName evidence="4">PEP-CTERM sorting domain-containing protein</fullName>
    </recommendedName>
</protein>
<dbReference type="Proteomes" id="UP000260351">
    <property type="component" value="Unassembled WGS sequence"/>
</dbReference>
<comment type="caution">
    <text evidence="2">The sequence shown here is derived from an EMBL/GenBank/DDBJ whole genome shotgun (WGS) entry which is preliminary data.</text>
</comment>